<sequence length="678" mass="77820">MLSKKDYWENLDDFFSHTIDLIEMLDLKKNWIGVDPKKKLLSELDEIKKIINEQIDFNEKGGIFFNKRYGSKDSNQLNDTNIPSLLIEQEVLADKQETDLANKKKVKEHLEINDSDQIEPLLLQDIVIVKDAIQIDLEENNKIEQENFGKDIKEGQLESQNNNIEALNHSYEEKTDNPTGNISPSVQLYTPEVQEKKNESITQTFNSQLIELGKINAELLNNEINNINNKDQDVLVGETNEQQAQKYSNQIISNIDIKKSNNKSVSKIVPPKMTFSIANGKIKESYKEKITIKENIEIEILYESINFSENNIGLSVEDSFIVGVPQKMGSFVINFNYKYQDNVYKASVNLVIVADPKDLWEVNEPAEDSLFPKEHEFYKTIKFNNNQNYKIIAASRRGRSHEHNGSFRDDHFDYEILEHDPSLVILSVADGAGSAKYSREGSRLATEQSINFLSHKLASIQAFQDLEKYVFEESHTSEINKSIVANWNTASIQLFREATDYAMEKIRQKVENTQSSFRDFATTLQIVIVKHVQDKRFISSFWVGDGAVAVYNQEKIRLLGQTDGGEYVGQTVFLSPNLEPFHQYVSITIASAQDWLFLMSDGISDPYFETDTELSSLDNWTKFYNDYKEVLNSDIDGSHLNEKIHFFKKGHHDDRTLLVLLPHNEPNLSLTVESFTDV</sequence>
<name>V2U4A5_9GAMM</name>
<evidence type="ECO:0000259" key="2">
    <source>
        <dbReference type="Pfam" id="PF13672"/>
    </source>
</evidence>
<dbReference type="InterPro" id="IPR036457">
    <property type="entry name" value="PPM-type-like_dom_sf"/>
</dbReference>
<proteinExistence type="predicted"/>
<evidence type="ECO:0000256" key="1">
    <source>
        <dbReference type="SAM" id="Coils"/>
    </source>
</evidence>
<comment type="caution">
    <text evidence="3">The sequence shown here is derived from an EMBL/GenBank/DDBJ whole genome shotgun (WGS) entry which is preliminary data.</text>
</comment>
<reference evidence="3 4" key="1">
    <citation type="submission" date="2013-10" db="EMBL/GenBank/DDBJ databases">
        <title>The Genome Sequence of Acinetobacter indicus CIP 110367.</title>
        <authorList>
            <consortium name="The Broad Institute Genomics Platform"/>
            <consortium name="The Broad Institute Genome Sequencing Center for Infectious Disease"/>
            <person name="Cerqueira G."/>
            <person name="Feldgarden M."/>
            <person name="Courvalin P."/>
            <person name="Grillot-Courvalin C."/>
            <person name="Clermont D."/>
            <person name="Rocha E."/>
            <person name="Yoon E.-J."/>
            <person name="Nemec A."/>
            <person name="Young S.K."/>
            <person name="Zeng Q."/>
            <person name="Gargeya S."/>
            <person name="Fitzgerald M."/>
            <person name="Abouelleil A."/>
            <person name="Alvarado L."/>
            <person name="Berlin A.M."/>
            <person name="Chapman S.B."/>
            <person name="Gainer-Dewar J."/>
            <person name="Goldberg J."/>
            <person name="Gnerre S."/>
            <person name="Griggs A."/>
            <person name="Gujja S."/>
            <person name="Hansen M."/>
            <person name="Howarth C."/>
            <person name="Imamovic A."/>
            <person name="Ireland A."/>
            <person name="Larimer J."/>
            <person name="McCowan C."/>
            <person name="Murphy C."/>
            <person name="Pearson M."/>
            <person name="Poon T.W."/>
            <person name="Priest M."/>
            <person name="Roberts A."/>
            <person name="Saif S."/>
            <person name="Shea T."/>
            <person name="Sykes S."/>
            <person name="Wortman J."/>
            <person name="Nusbaum C."/>
            <person name="Birren B."/>
        </authorList>
    </citation>
    <scope>NUCLEOTIDE SEQUENCE [LARGE SCALE GENOMIC DNA]</scope>
    <source>
        <strain evidence="3 4">CIP 110367</strain>
    </source>
</reference>
<dbReference type="PATRIC" id="fig|1341679.3.peg.1551"/>
<feature type="domain" description="PPM-type phosphatase" evidence="2">
    <location>
        <begin position="397"/>
        <end position="627"/>
    </location>
</feature>
<dbReference type="EMBL" id="AYET01000002">
    <property type="protein sequence ID" value="ESK48918.1"/>
    <property type="molecule type" value="Genomic_DNA"/>
</dbReference>
<dbReference type="AlphaFoldDB" id="V2U4A5"/>
<dbReference type="Gene3D" id="3.60.40.10">
    <property type="entry name" value="PPM-type phosphatase domain"/>
    <property type="match status" value="1"/>
</dbReference>
<protein>
    <recommendedName>
        <fullName evidence="2">PPM-type phosphatase domain-containing protein</fullName>
    </recommendedName>
</protein>
<dbReference type="OrthoDB" id="963478at2"/>
<organism evidence="3 4">
    <name type="scientific">Acinetobacter indicus CIP 110367</name>
    <dbReference type="NCBI Taxonomy" id="1341679"/>
    <lineage>
        <taxon>Bacteria</taxon>
        <taxon>Pseudomonadati</taxon>
        <taxon>Pseudomonadota</taxon>
        <taxon>Gammaproteobacteria</taxon>
        <taxon>Moraxellales</taxon>
        <taxon>Moraxellaceae</taxon>
        <taxon>Acinetobacter</taxon>
    </lineage>
</organism>
<evidence type="ECO:0000313" key="3">
    <source>
        <dbReference type="EMBL" id="ESK48918.1"/>
    </source>
</evidence>
<gene>
    <name evidence="3" type="ORF">P253_01578</name>
</gene>
<evidence type="ECO:0000313" key="4">
    <source>
        <dbReference type="Proteomes" id="UP000018415"/>
    </source>
</evidence>
<dbReference type="HOGENOM" id="CLU_405264_0_0_6"/>
<keyword evidence="1" id="KW-0175">Coiled coil</keyword>
<dbReference type="Proteomes" id="UP000018415">
    <property type="component" value="Unassembled WGS sequence"/>
</dbReference>
<accession>V2U4A5</accession>
<keyword evidence="4" id="KW-1185">Reference proteome</keyword>
<feature type="coiled-coil region" evidence="1">
    <location>
        <begin position="150"/>
        <end position="177"/>
    </location>
</feature>
<dbReference type="Pfam" id="PF13672">
    <property type="entry name" value="PP2C_2"/>
    <property type="match status" value="1"/>
</dbReference>
<dbReference type="eggNOG" id="COG0631">
    <property type="taxonomic scope" value="Bacteria"/>
</dbReference>
<dbReference type="SUPFAM" id="SSF81606">
    <property type="entry name" value="PP2C-like"/>
    <property type="match status" value="1"/>
</dbReference>
<dbReference type="RefSeq" id="WP_016659420.1">
    <property type="nucleotide sequence ID" value="NZ_BBSF01000054.1"/>
</dbReference>
<dbReference type="InterPro" id="IPR001932">
    <property type="entry name" value="PPM-type_phosphatase-like_dom"/>
</dbReference>